<organism evidence="1 2">
    <name type="scientific">Clostridium ljungdahlii</name>
    <dbReference type="NCBI Taxonomy" id="1538"/>
    <lineage>
        <taxon>Bacteria</taxon>
        <taxon>Bacillati</taxon>
        <taxon>Bacillota</taxon>
        <taxon>Clostridia</taxon>
        <taxon>Eubacteriales</taxon>
        <taxon>Clostridiaceae</taxon>
        <taxon>Clostridium</taxon>
    </lineage>
</organism>
<dbReference type="AlphaFoldDB" id="A0A162J6B0"/>
<dbReference type="OrthoDB" id="1910883at2"/>
<name>A0A162J6B0_9CLOT</name>
<dbReference type="Proteomes" id="UP000077407">
    <property type="component" value="Unassembled WGS sequence"/>
</dbReference>
<evidence type="ECO:0000313" key="1">
    <source>
        <dbReference type="EMBL" id="OAA90925.1"/>
    </source>
</evidence>
<dbReference type="PATRIC" id="fig|1538.10.peg.1497"/>
<dbReference type="RefSeq" id="WP_063554568.1">
    <property type="nucleotide sequence ID" value="NZ_LITT01000009.1"/>
</dbReference>
<reference evidence="1 2" key="1">
    <citation type="journal article" date="2015" name="Biotechnol. Bioeng.">
        <title>Genome sequence and phenotypic characterization of Caulobacter segnis.</title>
        <authorList>
            <person name="Patel S."/>
            <person name="Fletcher B."/>
            <person name="Scott D.C."/>
            <person name="Ely B."/>
        </authorList>
    </citation>
    <scope>NUCLEOTIDE SEQUENCE [LARGE SCALE GENOMIC DNA]</scope>
    <source>
        <strain evidence="1 2">ERI-2</strain>
    </source>
</reference>
<evidence type="ECO:0000313" key="2">
    <source>
        <dbReference type="Proteomes" id="UP000077407"/>
    </source>
</evidence>
<gene>
    <name evidence="1" type="ORF">WY13_00991</name>
</gene>
<sequence>MVGLQKYLGAKVNIYIYASIESYNNEREDTSLKDVTVMGVTDDFIEIEDERGLSHCINLKKCFSVVVERERSLGY</sequence>
<proteinExistence type="predicted"/>
<accession>A0A162J6B0</accession>
<dbReference type="EMBL" id="LITT01000009">
    <property type="protein sequence ID" value="OAA90925.1"/>
    <property type="molecule type" value="Genomic_DNA"/>
</dbReference>
<protein>
    <submittedName>
        <fullName evidence="1">Uncharacterized protein</fullName>
    </submittedName>
</protein>
<comment type="caution">
    <text evidence="1">The sequence shown here is derived from an EMBL/GenBank/DDBJ whole genome shotgun (WGS) entry which is preliminary data.</text>
</comment>